<dbReference type="InterPro" id="IPR000917">
    <property type="entry name" value="Sulfatase_N"/>
</dbReference>
<dbReference type="InterPro" id="IPR017850">
    <property type="entry name" value="Alkaline_phosphatase_core_sf"/>
</dbReference>
<comment type="subcellular location">
    <subcellularLocation>
        <location evidence="1">Cell membrane</location>
        <topology evidence="1">Multi-pass membrane protein</topology>
    </subcellularLocation>
</comment>
<sequence length="556" mass="61692">MAVKANALLVSLLSIGLLVTGCSNNNDSLNAAATPSSSASSSPSPETPPAVTDAAKPNLIVIQLEAFQSFLLNRSAGDQEITPVLNEFIKESAYFPRFYLQNGAGNTSDAEFMANTSLHPLDGGHSIAMDAADKAFPGLPRTLKKEGYATLTLHTNNVMFWNRKELYAALGFDRFYDKSFFGTDNAIAFGASDDILYEKSSEVLSQTNQPFYAQLISMSSHYSYKIPDKYQSLTLPAIYEENMVGDYIEAAHYADEALGRFFEELQEKKLWDNTVVAIYGDHTGMMMNFVKEKEAAALKELLGRDYDQIDALGVPFIVHGPNVKAGQYDTVGGHLDIMPTLADVLNVQPEGTTFGYDLLKGAEHPVAVRASFAPAGSFVFGDSYYDTKLKKTTDLPSRKEIVTDETIQRLAGEVTSRFRQSDDYIKSLPPKENLYGTKLTVMEKTKAYEQKDESSKVVEKFSAGTVIDFFKNDGDWYQYADDQGNERWINVPQPMIEVYKKVHNPKKTKAYVEPDTSSKAPIEVGAQDLYALKEWNGTGWVQVSTWTGKDLWINVN</sequence>
<evidence type="ECO:0000256" key="2">
    <source>
        <dbReference type="ARBA" id="ARBA00004936"/>
    </source>
</evidence>
<comment type="pathway">
    <text evidence="2">Cell wall biogenesis; lipoteichoic acid biosynthesis.</text>
</comment>
<evidence type="ECO:0000256" key="3">
    <source>
        <dbReference type="ARBA" id="ARBA00022475"/>
    </source>
</evidence>
<evidence type="ECO:0000259" key="9">
    <source>
        <dbReference type="Pfam" id="PF00884"/>
    </source>
</evidence>
<keyword evidence="6" id="KW-0472">Membrane</keyword>
<comment type="caution">
    <text evidence="10">The sequence shown here is derived from an EMBL/GenBank/DDBJ whole genome shotgun (WGS) entry which is preliminary data.</text>
</comment>
<proteinExistence type="predicted"/>
<evidence type="ECO:0000313" key="10">
    <source>
        <dbReference type="EMBL" id="MFC5469387.1"/>
    </source>
</evidence>
<dbReference type="Proteomes" id="UP001596105">
    <property type="component" value="Unassembled WGS sequence"/>
</dbReference>
<feature type="compositionally biased region" description="Low complexity" evidence="7">
    <location>
        <begin position="31"/>
        <end position="44"/>
    </location>
</feature>
<protein>
    <submittedName>
        <fullName evidence="10">Sulfatase-like hydrolase/transferase</fullName>
    </submittedName>
</protein>
<reference evidence="11" key="1">
    <citation type="journal article" date="2019" name="Int. J. Syst. Evol. Microbiol.">
        <title>The Global Catalogue of Microorganisms (GCM) 10K type strain sequencing project: providing services to taxonomists for standard genome sequencing and annotation.</title>
        <authorList>
            <consortium name="The Broad Institute Genomics Platform"/>
            <consortium name="The Broad Institute Genome Sequencing Center for Infectious Disease"/>
            <person name="Wu L."/>
            <person name="Ma J."/>
        </authorList>
    </citation>
    <scope>NUCLEOTIDE SEQUENCE [LARGE SCALE GENOMIC DNA]</scope>
    <source>
        <strain evidence="11">CCUG 57113</strain>
    </source>
</reference>
<feature type="domain" description="Sulfatase N-terminal" evidence="9">
    <location>
        <begin position="57"/>
        <end position="346"/>
    </location>
</feature>
<dbReference type="Gene3D" id="3.40.720.10">
    <property type="entry name" value="Alkaline Phosphatase, subunit A"/>
    <property type="match status" value="1"/>
</dbReference>
<evidence type="ECO:0000256" key="7">
    <source>
        <dbReference type="SAM" id="MobiDB-lite"/>
    </source>
</evidence>
<feature type="signal peptide" evidence="8">
    <location>
        <begin position="1"/>
        <end position="25"/>
    </location>
</feature>
<dbReference type="PROSITE" id="PS51257">
    <property type="entry name" value="PROKAR_LIPOPROTEIN"/>
    <property type="match status" value="1"/>
</dbReference>
<dbReference type="EMBL" id="JBHSMH010000033">
    <property type="protein sequence ID" value="MFC5469387.1"/>
    <property type="molecule type" value="Genomic_DNA"/>
</dbReference>
<dbReference type="Pfam" id="PF00884">
    <property type="entry name" value="Sulfatase"/>
    <property type="match status" value="1"/>
</dbReference>
<evidence type="ECO:0000256" key="4">
    <source>
        <dbReference type="ARBA" id="ARBA00022692"/>
    </source>
</evidence>
<evidence type="ECO:0000256" key="6">
    <source>
        <dbReference type="ARBA" id="ARBA00023136"/>
    </source>
</evidence>
<name>A0ABW0LX17_9BACL</name>
<accession>A0ABW0LX17</accession>
<keyword evidence="3" id="KW-1003">Cell membrane</keyword>
<organism evidence="10 11">
    <name type="scientific">Cohnella suwonensis</name>
    <dbReference type="NCBI Taxonomy" id="696072"/>
    <lineage>
        <taxon>Bacteria</taxon>
        <taxon>Bacillati</taxon>
        <taxon>Bacillota</taxon>
        <taxon>Bacilli</taxon>
        <taxon>Bacillales</taxon>
        <taxon>Paenibacillaceae</taxon>
        <taxon>Cohnella</taxon>
    </lineage>
</organism>
<keyword evidence="11" id="KW-1185">Reference proteome</keyword>
<evidence type="ECO:0000256" key="8">
    <source>
        <dbReference type="SAM" id="SignalP"/>
    </source>
</evidence>
<feature type="chain" id="PRO_5047343130" evidence="8">
    <location>
        <begin position="26"/>
        <end position="556"/>
    </location>
</feature>
<feature type="region of interest" description="Disordered" evidence="7">
    <location>
        <begin position="31"/>
        <end position="52"/>
    </location>
</feature>
<evidence type="ECO:0000256" key="5">
    <source>
        <dbReference type="ARBA" id="ARBA00022989"/>
    </source>
</evidence>
<keyword evidence="5" id="KW-1133">Transmembrane helix</keyword>
<gene>
    <name evidence="10" type="ORF">ACFPPD_11705</name>
</gene>
<dbReference type="CDD" id="cd16015">
    <property type="entry name" value="LTA_synthase"/>
    <property type="match status" value="1"/>
</dbReference>
<dbReference type="PANTHER" id="PTHR47371:SF3">
    <property type="entry name" value="PHOSPHOGLYCEROL TRANSFERASE I"/>
    <property type="match status" value="1"/>
</dbReference>
<dbReference type="PANTHER" id="PTHR47371">
    <property type="entry name" value="LIPOTEICHOIC ACID SYNTHASE"/>
    <property type="match status" value="1"/>
</dbReference>
<dbReference type="Gene3D" id="3.30.1120.170">
    <property type="match status" value="1"/>
</dbReference>
<dbReference type="RefSeq" id="WP_209750814.1">
    <property type="nucleotide sequence ID" value="NZ_JBHSMH010000033.1"/>
</dbReference>
<dbReference type="SUPFAM" id="SSF53649">
    <property type="entry name" value="Alkaline phosphatase-like"/>
    <property type="match status" value="1"/>
</dbReference>
<dbReference type="InterPro" id="IPR050448">
    <property type="entry name" value="OpgB/LTA_synthase_biosynth"/>
</dbReference>
<evidence type="ECO:0000256" key="1">
    <source>
        <dbReference type="ARBA" id="ARBA00004651"/>
    </source>
</evidence>
<keyword evidence="8" id="KW-0732">Signal</keyword>
<keyword evidence="4" id="KW-0812">Transmembrane</keyword>
<evidence type="ECO:0000313" key="11">
    <source>
        <dbReference type="Proteomes" id="UP001596105"/>
    </source>
</evidence>